<organism evidence="1 2">
    <name type="scientific">Hymenobacter saemangeumensis</name>
    <dbReference type="NCBI Taxonomy" id="1084522"/>
    <lineage>
        <taxon>Bacteria</taxon>
        <taxon>Pseudomonadati</taxon>
        <taxon>Bacteroidota</taxon>
        <taxon>Cytophagia</taxon>
        <taxon>Cytophagales</taxon>
        <taxon>Hymenobacteraceae</taxon>
        <taxon>Hymenobacter</taxon>
    </lineage>
</organism>
<evidence type="ECO:0000313" key="1">
    <source>
        <dbReference type="EMBL" id="GAA4354154.1"/>
    </source>
</evidence>
<keyword evidence="2" id="KW-1185">Reference proteome</keyword>
<proteinExistence type="predicted"/>
<sequence length="161" mass="17035">MTNLNDTTAADALKTESLPGHTHSLGLLGVSAGNTSSNPEAAAVAAAAVGPVASTAPALADADGNPTEYQLVLWAQEHGRKIKVVEVDGKLVCFKHPSRAIVEAANDVLMKTKKPSKYSEVIMSNCQLNFIAETKADDELYYALVNRVDEIITSKVATLKN</sequence>
<comment type="caution">
    <text evidence="1">The sequence shown here is derived from an EMBL/GenBank/DDBJ whole genome shotgun (WGS) entry which is preliminary data.</text>
</comment>
<name>A0ABP8I9M2_9BACT</name>
<dbReference type="Proteomes" id="UP001501153">
    <property type="component" value="Unassembled WGS sequence"/>
</dbReference>
<accession>A0ABP8I9M2</accession>
<gene>
    <name evidence="1" type="ORF">GCM10023185_15550</name>
</gene>
<dbReference type="RefSeq" id="WP_345235455.1">
    <property type="nucleotide sequence ID" value="NZ_BAABGZ010000016.1"/>
</dbReference>
<evidence type="ECO:0000313" key="2">
    <source>
        <dbReference type="Proteomes" id="UP001501153"/>
    </source>
</evidence>
<protein>
    <submittedName>
        <fullName evidence="1">Uncharacterized protein</fullName>
    </submittedName>
</protein>
<reference evidence="2" key="1">
    <citation type="journal article" date="2019" name="Int. J. Syst. Evol. Microbiol.">
        <title>The Global Catalogue of Microorganisms (GCM) 10K type strain sequencing project: providing services to taxonomists for standard genome sequencing and annotation.</title>
        <authorList>
            <consortium name="The Broad Institute Genomics Platform"/>
            <consortium name="The Broad Institute Genome Sequencing Center for Infectious Disease"/>
            <person name="Wu L."/>
            <person name="Ma J."/>
        </authorList>
    </citation>
    <scope>NUCLEOTIDE SEQUENCE [LARGE SCALE GENOMIC DNA]</scope>
    <source>
        <strain evidence="2">JCM 17923</strain>
    </source>
</reference>
<dbReference type="EMBL" id="BAABGZ010000016">
    <property type="protein sequence ID" value="GAA4354154.1"/>
    <property type="molecule type" value="Genomic_DNA"/>
</dbReference>